<accession>A0ABW4RWB6</accession>
<sequence>MFVGPSQAGTFYRHSAGVQIVIGYAGDDLIRNMTTTVIEERCAAAVNLPQYMTKVTLDG</sequence>
<protein>
    <submittedName>
        <fullName evidence="1">Uncharacterized protein</fullName>
    </submittedName>
</protein>
<comment type="caution">
    <text evidence="1">The sequence shown here is derived from an EMBL/GenBank/DDBJ whole genome shotgun (WGS) entry which is preliminary data.</text>
</comment>
<gene>
    <name evidence="1" type="ORF">ACFSCS_10640</name>
</gene>
<dbReference type="RefSeq" id="WP_343874009.1">
    <property type="nucleotide sequence ID" value="NZ_BAAAIX010000023.1"/>
</dbReference>
<proteinExistence type="predicted"/>
<name>A0ABW4RWB6_9ACTN</name>
<dbReference type="EMBL" id="JBHUFZ010000024">
    <property type="protein sequence ID" value="MFD1890632.1"/>
    <property type="molecule type" value="Genomic_DNA"/>
</dbReference>
<dbReference type="Proteomes" id="UP001597326">
    <property type="component" value="Unassembled WGS sequence"/>
</dbReference>
<keyword evidence="2" id="KW-1185">Reference proteome</keyword>
<evidence type="ECO:0000313" key="1">
    <source>
        <dbReference type="EMBL" id="MFD1890632.1"/>
    </source>
</evidence>
<evidence type="ECO:0000313" key="2">
    <source>
        <dbReference type="Proteomes" id="UP001597326"/>
    </source>
</evidence>
<organism evidence="1 2">
    <name type="scientific">Luteococcus peritonei</name>
    <dbReference type="NCBI Taxonomy" id="88874"/>
    <lineage>
        <taxon>Bacteria</taxon>
        <taxon>Bacillati</taxon>
        <taxon>Actinomycetota</taxon>
        <taxon>Actinomycetes</taxon>
        <taxon>Propionibacteriales</taxon>
        <taxon>Propionibacteriaceae</taxon>
        <taxon>Luteococcus</taxon>
    </lineage>
</organism>
<reference evidence="2" key="1">
    <citation type="journal article" date="2019" name="Int. J. Syst. Evol. Microbiol.">
        <title>The Global Catalogue of Microorganisms (GCM) 10K type strain sequencing project: providing services to taxonomists for standard genome sequencing and annotation.</title>
        <authorList>
            <consortium name="The Broad Institute Genomics Platform"/>
            <consortium name="The Broad Institute Genome Sequencing Center for Infectious Disease"/>
            <person name="Wu L."/>
            <person name="Ma J."/>
        </authorList>
    </citation>
    <scope>NUCLEOTIDE SEQUENCE [LARGE SCALE GENOMIC DNA]</scope>
    <source>
        <strain evidence="2">CAIM 431</strain>
    </source>
</reference>